<sequence>MQTNDSMTIPVIAEHRDFFIVNKPADINVHQQELSDGLITRLKQQLQSNELWLVHRLDQITSGCLVIARNKETTSQLGRQFQQRKVTKFYLALCDKRPKKRQGLIKGDMKKIRSGKWALSRSFENPAITQFYDMGLGNGLRLQLLKPYTGQTHQLRVALNSLGSTILGDDFYGGTSADRTYLHAWQIAFELNGERHQFSCLPQSGEHFLAPEFINKTEEIQPVMTEFRWPEITFNDPEKAP</sequence>
<dbReference type="Gene3D" id="3.30.2350.10">
    <property type="entry name" value="Pseudouridine synthase"/>
    <property type="match status" value="1"/>
</dbReference>
<dbReference type="GO" id="GO:0003723">
    <property type="term" value="F:RNA binding"/>
    <property type="evidence" value="ECO:0007669"/>
    <property type="project" value="InterPro"/>
</dbReference>
<dbReference type="AlphaFoldDB" id="A0AA48HPZ6"/>
<feature type="domain" description="Pseudouridine synthase RsuA/RluA-like" evidence="2">
    <location>
        <begin position="17"/>
        <end position="160"/>
    </location>
</feature>
<keyword evidence="4" id="KW-1185">Reference proteome</keyword>
<dbReference type="GO" id="GO:0000455">
    <property type="term" value="P:enzyme-directed rRNA pseudouridine synthesis"/>
    <property type="evidence" value="ECO:0007669"/>
    <property type="project" value="TreeGrafter"/>
</dbReference>
<dbReference type="NCBIfam" id="TIGR01621">
    <property type="entry name" value="RluA-like"/>
    <property type="match status" value="1"/>
</dbReference>
<dbReference type="InterPro" id="IPR050188">
    <property type="entry name" value="RluA_PseudoU_synthase"/>
</dbReference>
<evidence type="ECO:0000313" key="3">
    <source>
        <dbReference type="EMBL" id="BDX07537.1"/>
    </source>
</evidence>
<dbReference type="Pfam" id="PF00849">
    <property type="entry name" value="PseudoU_synth_2"/>
    <property type="match status" value="1"/>
</dbReference>
<dbReference type="GO" id="GO:0140098">
    <property type="term" value="F:catalytic activity, acting on RNA"/>
    <property type="evidence" value="ECO:0007669"/>
    <property type="project" value="UniProtKB-ARBA"/>
</dbReference>
<evidence type="ECO:0000256" key="1">
    <source>
        <dbReference type="ARBA" id="ARBA00010876"/>
    </source>
</evidence>
<dbReference type="KEGG" id="pmaw:MACH26_30580"/>
<gene>
    <name evidence="3" type="ORF">MACH26_30580</name>
</gene>
<dbReference type="InterPro" id="IPR006224">
    <property type="entry name" value="PsdUridine_synth_RluA-like_CS"/>
</dbReference>
<dbReference type="InterPro" id="IPR020103">
    <property type="entry name" value="PsdUridine_synth_cat_dom_sf"/>
</dbReference>
<proteinExistence type="inferred from homology"/>
<organism evidence="3 4">
    <name type="scientific">Planctobacterium marinum</name>
    <dbReference type="NCBI Taxonomy" id="1631968"/>
    <lineage>
        <taxon>Bacteria</taxon>
        <taxon>Pseudomonadati</taxon>
        <taxon>Pseudomonadota</taxon>
        <taxon>Gammaproteobacteria</taxon>
        <taxon>Alteromonadales</taxon>
        <taxon>Alteromonadaceae</taxon>
        <taxon>Planctobacterium</taxon>
    </lineage>
</organism>
<dbReference type="PANTHER" id="PTHR21600">
    <property type="entry name" value="MITOCHONDRIAL RNA PSEUDOURIDINE SYNTHASE"/>
    <property type="match status" value="1"/>
</dbReference>
<accession>A0AA48HPZ6</accession>
<dbReference type="PANTHER" id="PTHR21600:SF87">
    <property type="entry name" value="RNA PSEUDOURIDYLATE SYNTHASE DOMAIN-CONTAINING PROTEIN 1"/>
    <property type="match status" value="1"/>
</dbReference>
<dbReference type="CDD" id="cd02869">
    <property type="entry name" value="PseudoU_synth_RluA_like"/>
    <property type="match status" value="1"/>
</dbReference>
<reference evidence="3" key="1">
    <citation type="submission" date="2023-01" db="EMBL/GenBank/DDBJ databases">
        <title>Complete genome sequence of Planctobacterium marinum strain Dej080120_11.</title>
        <authorList>
            <person name="Ueki S."/>
            <person name="Maruyama F."/>
        </authorList>
    </citation>
    <scope>NUCLEOTIDE SEQUENCE</scope>
    <source>
        <strain evidence="3">Dej080120_11</strain>
    </source>
</reference>
<dbReference type="PROSITE" id="PS01129">
    <property type="entry name" value="PSI_RLU"/>
    <property type="match status" value="1"/>
</dbReference>
<protein>
    <submittedName>
        <fullName evidence="3">RNA pseudouridine synthase</fullName>
    </submittedName>
</protein>
<dbReference type="GO" id="GO:0009982">
    <property type="term" value="F:pseudouridine synthase activity"/>
    <property type="evidence" value="ECO:0007669"/>
    <property type="project" value="InterPro"/>
</dbReference>
<comment type="similarity">
    <text evidence="1">Belongs to the pseudouridine synthase RluA family.</text>
</comment>
<dbReference type="Proteomes" id="UP001333710">
    <property type="component" value="Chromosome"/>
</dbReference>
<evidence type="ECO:0000313" key="4">
    <source>
        <dbReference type="Proteomes" id="UP001333710"/>
    </source>
</evidence>
<dbReference type="InterPro" id="IPR006508">
    <property type="entry name" value="PsdUridine_synth_RluA-like"/>
</dbReference>
<dbReference type="EMBL" id="AP027272">
    <property type="protein sequence ID" value="BDX07537.1"/>
    <property type="molecule type" value="Genomic_DNA"/>
</dbReference>
<dbReference type="InterPro" id="IPR006145">
    <property type="entry name" value="PsdUridine_synth_RsuA/RluA"/>
</dbReference>
<name>A0AA48HPZ6_9ALTE</name>
<dbReference type="SUPFAM" id="SSF55120">
    <property type="entry name" value="Pseudouridine synthase"/>
    <property type="match status" value="1"/>
</dbReference>
<evidence type="ECO:0000259" key="2">
    <source>
        <dbReference type="Pfam" id="PF00849"/>
    </source>
</evidence>